<protein>
    <submittedName>
        <fullName evidence="1">Eukaryotic translation initiation factor 4G-like</fullName>
    </submittedName>
</protein>
<evidence type="ECO:0000313" key="1">
    <source>
        <dbReference type="EMBL" id="KZV25064.1"/>
    </source>
</evidence>
<organism evidence="1 2">
    <name type="scientific">Dorcoceras hygrometricum</name>
    <dbReference type="NCBI Taxonomy" id="472368"/>
    <lineage>
        <taxon>Eukaryota</taxon>
        <taxon>Viridiplantae</taxon>
        <taxon>Streptophyta</taxon>
        <taxon>Embryophyta</taxon>
        <taxon>Tracheophyta</taxon>
        <taxon>Spermatophyta</taxon>
        <taxon>Magnoliopsida</taxon>
        <taxon>eudicotyledons</taxon>
        <taxon>Gunneridae</taxon>
        <taxon>Pentapetalae</taxon>
        <taxon>asterids</taxon>
        <taxon>lamiids</taxon>
        <taxon>Lamiales</taxon>
        <taxon>Gesneriaceae</taxon>
        <taxon>Didymocarpoideae</taxon>
        <taxon>Trichosporeae</taxon>
        <taxon>Loxocarpinae</taxon>
        <taxon>Dorcoceras</taxon>
    </lineage>
</organism>
<gene>
    <name evidence="1" type="ORF">F511_14656</name>
</gene>
<dbReference type="EMBL" id="KV012140">
    <property type="protein sequence ID" value="KZV25064.1"/>
    <property type="molecule type" value="Genomic_DNA"/>
</dbReference>
<keyword evidence="2" id="KW-1185">Reference proteome</keyword>
<reference evidence="1 2" key="1">
    <citation type="journal article" date="2015" name="Proc. Natl. Acad. Sci. U.S.A.">
        <title>The resurrection genome of Boea hygrometrica: A blueprint for survival of dehydration.</title>
        <authorList>
            <person name="Xiao L."/>
            <person name="Yang G."/>
            <person name="Zhang L."/>
            <person name="Yang X."/>
            <person name="Zhao S."/>
            <person name="Ji Z."/>
            <person name="Zhou Q."/>
            <person name="Hu M."/>
            <person name="Wang Y."/>
            <person name="Chen M."/>
            <person name="Xu Y."/>
            <person name="Jin H."/>
            <person name="Xiao X."/>
            <person name="Hu G."/>
            <person name="Bao F."/>
            <person name="Hu Y."/>
            <person name="Wan P."/>
            <person name="Li L."/>
            <person name="Deng X."/>
            <person name="Kuang T."/>
            <person name="Xiang C."/>
            <person name="Zhu J.K."/>
            <person name="Oliver M.J."/>
            <person name="He Y."/>
        </authorList>
    </citation>
    <scope>NUCLEOTIDE SEQUENCE [LARGE SCALE GENOMIC DNA]</scope>
    <source>
        <strain evidence="2">cv. XS01</strain>
    </source>
</reference>
<dbReference type="GO" id="GO:0003743">
    <property type="term" value="F:translation initiation factor activity"/>
    <property type="evidence" value="ECO:0007669"/>
    <property type="project" value="UniProtKB-KW"/>
</dbReference>
<dbReference type="OrthoDB" id="8942133at2759"/>
<proteinExistence type="predicted"/>
<accession>A0A2Z7AT77</accession>
<keyword evidence="1" id="KW-0648">Protein biosynthesis</keyword>
<keyword evidence="1" id="KW-0396">Initiation factor</keyword>
<name>A0A2Z7AT77_9LAMI</name>
<dbReference type="AlphaFoldDB" id="A0A2Z7AT77"/>
<sequence length="66" mass="7773">MSLAHKPVTTTSRYNQPLQPFATTSRYNQPLQPAATTSCYWFYGTNATVEYQNEMYLLNFERRRNC</sequence>
<evidence type="ECO:0000313" key="2">
    <source>
        <dbReference type="Proteomes" id="UP000250235"/>
    </source>
</evidence>
<dbReference type="Proteomes" id="UP000250235">
    <property type="component" value="Unassembled WGS sequence"/>
</dbReference>